<feature type="compositionally biased region" description="Basic and acidic residues" evidence="1">
    <location>
        <begin position="112"/>
        <end position="139"/>
    </location>
</feature>
<dbReference type="Proteomes" id="UP001376459">
    <property type="component" value="Unassembled WGS sequence"/>
</dbReference>
<organism evidence="2 3">
    <name type="scientific">Streptomyces machairae</name>
    <dbReference type="NCBI Taxonomy" id="3134109"/>
    <lineage>
        <taxon>Bacteria</taxon>
        <taxon>Bacillati</taxon>
        <taxon>Actinomycetota</taxon>
        <taxon>Actinomycetes</taxon>
        <taxon>Kitasatosporales</taxon>
        <taxon>Streptomycetaceae</taxon>
        <taxon>Streptomyces</taxon>
    </lineage>
</organism>
<evidence type="ECO:0000313" key="2">
    <source>
        <dbReference type="EMBL" id="MEJ8670973.1"/>
    </source>
</evidence>
<gene>
    <name evidence="2" type="ORF">WKI71_28940</name>
</gene>
<comment type="caution">
    <text evidence="2">The sequence shown here is derived from an EMBL/GenBank/DDBJ whole genome shotgun (WGS) entry which is preliminary data.</text>
</comment>
<feature type="compositionally biased region" description="Basic residues" evidence="1">
    <location>
        <begin position="80"/>
        <end position="89"/>
    </location>
</feature>
<sequence>MREILQLAAPLDEPQLLPADPHPVVGRHEQRPSPLVELSDRLLGLAVTRRPTGCRPLPRPPPAPQEPVSRERGRGDDGQHRHHQIRGRRPLVLPLSHRTGDRPVRPARNRTTRTDRHPGQHQPHHPDQPAHQRMRDPHRYVRTTAPRPAPDRR</sequence>
<accession>A0ABU8UQZ3</accession>
<protein>
    <submittedName>
        <fullName evidence="2">Uncharacterized protein</fullName>
    </submittedName>
</protein>
<keyword evidence="3" id="KW-1185">Reference proteome</keyword>
<proteinExistence type="predicted"/>
<evidence type="ECO:0000256" key="1">
    <source>
        <dbReference type="SAM" id="MobiDB-lite"/>
    </source>
</evidence>
<evidence type="ECO:0000313" key="3">
    <source>
        <dbReference type="Proteomes" id="UP001376459"/>
    </source>
</evidence>
<dbReference type="EMBL" id="JBBKAK010000001">
    <property type="protein sequence ID" value="MEJ8670973.1"/>
    <property type="molecule type" value="Genomic_DNA"/>
</dbReference>
<feature type="region of interest" description="Disordered" evidence="1">
    <location>
        <begin position="1"/>
        <end position="153"/>
    </location>
</feature>
<reference evidence="2 3" key="1">
    <citation type="submission" date="2024-03" db="EMBL/GenBank/DDBJ databases">
        <title>Novel Streptomyces species of biotechnological and ecological value are a feature of Machair soil.</title>
        <authorList>
            <person name="Prole J.R."/>
            <person name="Goodfellow M."/>
            <person name="Allenby N."/>
            <person name="Ward A.C."/>
        </authorList>
    </citation>
    <scope>NUCLEOTIDE SEQUENCE [LARGE SCALE GENOMIC DNA]</scope>
    <source>
        <strain evidence="2 3">MS1.AVA.1</strain>
    </source>
</reference>
<feature type="compositionally biased region" description="Basic and acidic residues" evidence="1">
    <location>
        <begin position="68"/>
        <end position="79"/>
    </location>
</feature>
<name>A0ABU8UQZ3_9ACTN</name>